<gene>
    <name evidence="2" type="ORF">HICCMSTLAB_LOCUS13090</name>
</gene>
<proteinExistence type="predicted"/>
<keyword evidence="1" id="KW-0812">Transmembrane</keyword>
<reference evidence="2" key="1">
    <citation type="submission" date="2021-04" db="EMBL/GenBank/DDBJ databases">
        <authorList>
            <person name="Chebbi M.A.C M."/>
        </authorList>
    </citation>
    <scope>NUCLEOTIDE SEQUENCE</scope>
</reference>
<organism evidence="2 3">
    <name type="scientific">Cotesia congregata</name>
    <name type="common">Parasitoid wasp</name>
    <name type="synonym">Apanteles congregatus</name>
    <dbReference type="NCBI Taxonomy" id="51543"/>
    <lineage>
        <taxon>Eukaryota</taxon>
        <taxon>Metazoa</taxon>
        <taxon>Ecdysozoa</taxon>
        <taxon>Arthropoda</taxon>
        <taxon>Hexapoda</taxon>
        <taxon>Insecta</taxon>
        <taxon>Pterygota</taxon>
        <taxon>Neoptera</taxon>
        <taxon>Endopterygota</taxon>
        <taxon>Hymenoptera</taxon>
        <taxon>Apocrita</taxon>
        <taxon>Ichneumonoidea</taxon>
        <taxon>Braconidae</taxon>
        <taxon>Microgastrinae</taxon>
        <taxon>Cotesia</taxon>
    </lineage>
</organism>
<sequence>MKSRSSASGTSFSVATSSRSRISIVVVGVSILTIQILLVDTLTASVKTLIWSCDPFPAVHPHSSSEIRVSSPFSWLDEEFCLGNPKQTLVLMN</sequence>
<evidence type="ECO:0000313" key="3">
    <source>
        <dbReference type="Proteomes" id="UP000786811"/>
    </source>
</evidence>
<evidence type="ECO:0000256" key="1">
    <source>
        <dbReference type="SAM" id="Phobius"/>
    </source>
</evidence>
<accession>A0A8J2HPL6</accession>
<dbReference type="Proteomes" id="UP000786811">
    <property type="component" value="Unassembled WGS sequence"/>
</dbReference>
<keyword evidence="1" id="KW-1133">Transmembrane helix</keyword>
<protein>
    <submittedName>
        <fullName evidence="2">Uncharacterized protein</fullName>
    </submittedName>
</protein>
<name>A0A8J2HPL6_COTCN</name>
<evidence type="ECO:0000313" key="2">
    <source>
        <dbReference type="EMBL" id="CAG5108143.1"/>
    </source>
</evidence>
<comment type="caution">
    <text evidence="2">The sequence shown here is derived from an EMBL/GenBank/DDBJ whole genome shotgun (WGS) entry which is preliminary data.</text>
</comment>
<feature type="transmembrane region" description="Helical" evidence="1">
    <location>
        <begin position="21"/>
        <end position="39"/>
    </location>
</feature>
<dbReference type="AlphaFoldDB" id="A0A8J2HPL6"/>
<dbReference type="EMBL" id="CAJNRD030001124">
    <property type="protein sequence ID" value="CAG5108143.1"/>
    <property type="molecule type" value="Genomic_DNA"/>
</dbReference>
<keyword evidence="3" id="KW-1185">Reference proteome</keyword>
<keyword evidence="1" id="KW-0472">Membrane</keyword>